<accession>A0A813JV75</accession>
<proteinExistence type="predicted"/>
<protein>
    <submittedName>
        <fullName evidence="2">Uncharacterized protein</fullName>
    </submittedName>
</protein>
<dbReference type="Proteomes" id="UP000626109">
    <property type="component" value="Unassembled WGS sequence"/>
</dbReference>
<reference evidence="2" key="1">
    <citation type="submission" date="2021-02" db="EMBL/GenBank/DDBJ databases">
        <authorList>
            <person name="Dougan E. K."/>
            <person name="Rhodes N."/>
            <person name="Thang M."/>
            <person name="Chan C."/>
        </authorList>
    </citation>
    <scope>NUCLEOTIDE SEQUENCE</scope>
</reference>
<name>A0A813JV75_POLGL</name>
<comment type="caution">
    <text evidence="2">The sequence shown here is derived from an EMBL/GenBank/DDBJ whole genome shotgun (WGS) entry which is preliminary data.</text>
</comment>
<feature type="non-terminal residue" evidence="2">
    <location>
        <position position="1"/>
    </location>
</feature>
<evidence type="ECO:0000256" key="1">
    <source>
        <dbReference type="SAM" id="MobiDB-lite"/>
    </source>
</evidence>
<organism evidence="2 3">
    <name type="scientific">Polarella glacialis</name>
    <name type="common">Dinoflagellate</name>
    <dbReference type="NCBI Taxonomy" id="89957"/>
    <lineage>
        <taxon>Eukaryota</taxon>
        <taxon>Sar</taxon>
        <taxon>Alveolata</taxon>
        <taxon>Dinophyceae</taxon>
        <taxon>Suessiales</taxon>
        <taxon>Suessiaceae</taxon>
        <taxon>Polarella</taxon>
    </lineage>
</organism>
<evidence type="ECO:0000313" key="2">
    <source>
        <dbReference type="EMBL" id="CAE8685812.1"/>
    </source>
</evidence>
<feature type="region of interest" description="Disordered" evidence="1">
    <location>
        <begin position="1"/>
        <end position="21"/>
    </location>
</feature>
<evidence type="ECO:0000313" key="3">
    <source>
        <dbReference type="Proteomes" id="UP000626109"/>
    </source>
</evidence>
<gene>
    <name evidence="2" type="ORF">PGLA2088_LOCUS24664</name>
</gene>
<feature type="non-terminal residue" evidence="2">
    <location>
        <position position="75"/>
    </location>
</feature>
<sequence length="75" mass="7503">ATRAASAGGEATGVSVPSGPLSVQDPSAALAGGNDLVRWLRLSAANIRCHAAQSAVSEKEKAEQLHAALRAGAVR</sequence>
<dbReference type="AlphaFoldDB" id="A0A813JV75"/>
<dbReference type="EMBL" id="CAJNNW010026485">
    <property type="protein sequence ID" value="CAE8685812.1"/>
    <property type="molecule type" value="Genomic_DNA"/>
</dbReference>